<evidence type="ECO:0000313" key="4">
    <source>
        <dbReference type="Proteomes" id="UP001367676"/>
    </source>
</evidence>
<protein>
    <submittedName>
        <fullName evidence="3">Uncharacterized protein</fullName>
    </submittedName>
</protein>
<feature type="signal peptide" evidence="2">
    <location>
        <begin position="1"/>
        <end position="19"/>
    </location>
</feature>
<feature type="compositionally biased region" description="Low complexity" evidence="1">
    <location>
        <begin position="97"/>
        <end position="108"/>
    </location>
</feature>
<accession>A0AAN9XXM9</accession>
<keyword evidence="4" id="KW-1185">Reference proteome</keyword>
<dbReference type="AlphaFoldDB" id="A0AAN9XXM9"/>
<keyword evidence="2" id="KW-0732">Signal</keyword>
<evidence type="ECO:0000256" key="2">
    <source>
        <dbReference type="SAM" id="SignalP"/>
    </source>
</evidence>
<name>A0AAN9XXM9_9HEMI</name>
<sequence length="188" mass="19726">MSFKIVPWLLVLSITFAYAFPAAQHDDEDDPNHVHDEHCSHPIKDAYNKVKTSVASAYQKTKQTIGNAFNSLKNTFKKPEAEKKADGAQGNEGTESVGGDNSGRNDGSSLGGSGNTGGLPDANNGANNGGSFGVSGNNPSGTSNVGNNPSATSNVGNNAGTDQQRPPTDSEVEQLINVRFKPYSPNKF</sequence>
<gene>
    <name evidence="3" type="ORF">V9T40_010593</name>
</gene>
<feature type="chain" id="PRO_5042866731" evidence="2">
    <location>
        <begin position="20"/>
        <end position="188"/>
    </location>
</feature>
<evidence type="ECO:0000313" key="3">
    <source>
        <dbReference type="EMBL" id="KAK7573402.1"/>
    </source>
</evidence>
<dbReference type="EMBL" id="JBBCAQ010000037">
    <property type="protein sequence ID" value="KAK7573402.1"/>
    <property type="molecule type" value="Genomic_DNA"/>
</dbReference>
<feature type="region of interest" description="Disordered" evidence="1">
    <location>
        <begin position="79"/>
        <end position="188"/>
    </location>
</feature>
<proteinExistence type="predicted"/>
<dbReference type="Proteomes" id="UP001367676">
    <property type="component" value="Unassembled WGS sequence"/>
</dbReference>
<feature type="compositionally biased region" description="Polar residues" evidence="1">
    <location>
        <begin position="142"/>
        <end position="167"/>
    </location>
</feature>
<evidence type="ECO:0000256" key="1">
    <source>
        <dbReference type="SAM" id="MobiDB-lite"/>
    </source>
</evidence>
<organism evidence="3 4">
    <name type="scientific">Parthenolecanium corni</name>
    <dbReference type="NCBI Taxonomy" id="536013"/>
    <lineage>
        <taxon>Eukaryota</taxon>
        <taxon>Metazoa</taxon>
        <taxon>Ecdysozoa</taxon>
        <taxon>Arthropoda</taxon>
        <taxon>Hexapoda</taxon>
        <taxon>Insecta</taxon>
        <taxon>Pterygota</taxon>
        <taxon>Neoptera</taxon>
        <taxon>Paraneoptera</taxon>
        <taxon>Hemiptera</taxon>
        <taxon>Sternorrhyncha</taxon>
        <taxon>Coccoidea</taxon>
        <taxon>Coccidae</taxon>
        <taxon>Parthenolecanium</taxon>
    </lineage>
</organism>
<reference evidence="3 4" key="1">
    <citation type="submission" date="2024-03" db="EMBL/GenBank/DDBJ databases">
        <title>Adaptation during the transition from Ophiocordyceps entomopathogen to insect associate is accompanied by gene loss and intensified selection.</title>
        <authorList>
            <person name="Ward C.M."/>
            <person name="Onetto C.A."/>
            <person name="Borneman A.R."/>
        </authorList>
    </citation>
    <scope>NUCLEOTIDE SEQUENCE [LARGE SCALE GENOMIC DNA]</scope>
    <source>
        <strain evidence="3">AWRI1</strain>
        <tissue evidence="3">Single Adult Female</tissue>
    </source>
</reference>
<comment type="caution">
    <text evidence="3">The sequence shown here is derived from an EMBL/GenBank/DDBJ whole genome shotgun (WGS) entry which is preliminary data.</text>
</comment>